<dbReference type="EMBL" id="VSRR010001477">
    <property type="protein sequence ID" value="MPC25541.1"/>
    <property type="molecule type" value="Genomic_DNA"/>
</dbReference>
<feature type="region of interest" description="Disordered" evidence="1">
    <location>
        <begin position="103"/>
        <end position="122"/>
    </location>
</feature>
<evidence type="ECO:0000313" key="2">
    <source>
        <dbReference type="EMBL" id="MPC25541.1"/>
    </source>
</evidence>
<name>A0A5B7DV18_PORTR</name>
<gene>
    <name evidence="2" type="ORF">E2C01_018659</name>
</gene>
<feature type="region of interest" description="Disordered" evidence="1">
    <location>
        <begin position="1"/>
        <end position="31"/>
    </location>
</feature>
<accession>A0A5B7DV18</accession>
<protein>
    <submittedName>
        <fullName evidence="2">Uncharacterized protein</fullName>
    </submittedName>
</protein>
<evidence type="ECO:0000256" key="1">
    <source>
        <dbReference type="SAM" id="MobiDB-lite"/>
    </source>
</evidence>
<sequence>MAGEAEGQRVTWRNKESRVAGRGHGDRRGQGVALTRWRRDNCVFPAIAQNPCWALITSRCGLSMYKKKPAPSSPPQVTTTDSTFNAVTFTTNTTTTTTIIINTTNTTKSQPGSKHSGDTSAV</sequence>
<evidence type="ECO:0000313" key="3">
    <source>
        <dbReference type="Proteomes" id="UP000324222"/>
    </source>
</evidence>
<comment type="caution">
    <text evidence="2">The sequence shown here is derived from an EMBL/GenBank/DDBJ whole genome shotgun (WGS) entry which is preliminary data.</text>
</comment>
<dbReference type="AlphaFoldDB" id="A0A5B7DV18"/>
<feature type="compositionally biased region" description="Basic and acidic residues" evidence="1">
    <location>
        <begin position="13"/>
        <end position="29"/>
    </location>
</feature>
<dbReference type="Proteomes" id="UP000324222">
    <property type="component" value="Unassembled WGS sequence"/>
</dbReference>
<proteinExistence type="predicted"/>
<feature type="compositionally biased region" description="Polar residues" evidence="1">
    <location>
        <begin position="108"/>
        <end position="122"/>
    </location>
</feature>
<organism evidence="2 3">
    <name type="scientific">Portunus trituberculatus</name>
    <name type="common">Swimming crab</name>
    <name type="synonym">Neptunus trituberculatus</name>
    <dbReference type="NCBI Taxonomy" id="210409"/>
    <lineage>
        <taxon>Eukaryota</taxon>
        <taxon>Metazoa</taxon>
        <taxon>Ecdysozoa</taxon>
        <taxon>Arthropoda</taxon>
        <taxon>Crustacea</taxon>
        <taxon>Multicrustacea</taxon>
        <taxon>Malacostraca</taxon>
        <taxon>Eumalacostraca</taxon>
        <taxon>Eucarida</taxon>
        <taxon>Decapoda</taxon>
        <taxon>Pleocyemata</taxon>
        <taxon>Brachyura</taxon>
        <taxon>Eubrachyura</taxon>
        <taxon>Portunoidea</taxon>
        <taxon>Portunidae</taxon>
        <taxon>Portuninae</taxon>
        <taxon>Portunus</taxon>
    </lineage>
</organism>
<keyword evidence="3" id="KW-1185">Reference proteome</keyword>
<reference evidence="2 3" key="1">
    <citation type="submission" date="2019-05" db="EMBL/GenBank/DDBJ databases">
        <title>Another draft genome of Portunus trituberculatus and its Hox gene families provides insights of decapod evolution.</title>
        <authorList>
            <person name="Jeong J.-H."/>
            <person name="Song I."/>
            <person name="Kim S."/>
            <person name="Choi T."/>
            <person name="Kim D."/>
            <person name="Ryu S."/>
            <person name="Kim W."/>
        </authorList>
    </citation>
    <scope>NUCLEOTIDE SEQUENCE [LARGE SCALE GENOMIC DNA]</scope>
    <source>
        <tissue evidence="2">Muscle</tissue>
    </source>
</reference>